<accession>A0A7W8DK21</accession>
<evidence type="ECO:0000256" key="1">
    <source>
        <dbReference type="SAM" id="SignalP"/>
    </source>
</evidence>
<evidence type="ECO:0000313" key="3">
    <source>
        <dbReference type="Proteomes" id="UP000590740"/>
    </source>
</evidence>
<dbReference type="AlphaFoldDB" id="A0A7W8DK21"/>
<organism evidence="2 3">
    <name type="scientific">Prosthecobacter vanneervenii</name>
    <dbReference type="NCBI Taxonomy" id="48466"/>
    <lineage>
        <taxon>Bacteria</taxon>
        <taxon>Pseudomonadati</taxon>
        <taxon>Verrucomicrobiota</taxon>
        <taxon>Verrucomicrobiia</taxon>
        <taxon>Verrucomicrobiales</taxon>
        <taxon>Verrucomicrobiaceae</taxon>
        <taxon>Prosthecobacter</taxon>
    </lineage>
</organism>
<dbReference type="RefSeq" id="WP_184339589.1">
    <property type="nucleotide sequence ID" value="NZ_JACHIG010000004.1"/>
</dbReference>
<keyword evidence="1" id="KW-0732">Signal</keyword>
<dbReference type="Proteomes" id="UP000590740">
    <property type="component" value="Unassembled WGS sequence"/>
</dbReference>
<dbReference type="Gene3D" id="2.120.10.30">
    <property type="entry name" value="TolB, C-terminal domain"/>
    <property type="match status" value="1"/>
</dbReference>
<dbReference type="SUPFAM" id="SSF101898">
    <property type="entry name" value="NHL repeat"/>
    <property type="match status" value="1"/>
</dbReference>
<dbReference type="PANTHER" id="PTHR35580">
    <property type="entry name" value="CELL SURFACE GLYCOPROTEIN (S-LAYER PROTEIN)-LIKE PROTEIN"/>
    <property type="match status" value="1"/>
</dbReference>
<evidence type="ECO:0000313" key="2">
    <source>
        <dbReference type="EMBL" id="MBB5032672.1"/>
    </source>
</evidence>
<comment type="caution">
    <text evidence="2">The sequence shown here is derived from an EMBL/GenBank/DDBJ whole genome shotgun (WGS) entry which is preliminary data.</text>
</comment>
<protein>
    <recommendedName>
        <fullName evidence="4">Beta-propeller repeat protein</fullName>
    </recommendedName>
</protein>
<keyword evidence="3" id="KW-1185">Reference proteome</keyword>
<dbReference type="InterPro" id="IPR052918">
    <property type="entry name" value="Motility_Chemotaxis_Reg"/>
</dbReference>
<gene>
    <name evidence="2" type="ORF">HNQ65_002254</name>
</gene>
<proteinExistence type="predicted"/>
<dbReference type="Pfam" id="PF06739">
    <property type="entry name" value="SBBP"/>
    <property type="match status" value="1"/>
</dbReference>
<dbReference type="PANTHER" id="PTHR35580:SF1">
    <property type="entry name" value="PHYTASE-LIKE DOMAIN-CONTAINING PROTEIN"/>
    <property type="match status" value="1"/>
</dbReference>
<feature type="chain" id="PRO_5031094063" description="Beta-propeller repeat protein" evidence="1">
    <location>
        <begin position="19"/>
        <end position="448"/>
    </location>
</feature>
<dbReference type="EMBL" id="JACHIG010000004">
    <property type="protein sequence ID" value="MBB5032672.1"/>
    <property type="molecule type" value="Genomic_DNA"/>
</dbReference>
<reference evidence="2 3" key="1">
    <citation type="submission" date="2020-08" db="EMBL/GenBank/DDBJ databases">
        <title>Genomic Encyclopedia of Type Strains, Phase IV (KMG-IV): sequencing the most valuable type-strain genomes for metagenomic binning, comparative biology and taxonomic classification.</title>
        <authorList>
            <person name="Goeker M."/>
        </authorList>
    </citation>
    <scope>NUCLEOTIDE SEQUENCE [LARGE SCALE GENOMIC DNA]</scope>
    <source>
        <strain evidence="2 3">DSM 12252</strain>
    </source>
</reference>
<evidence type="ECO:0008006" key="4">
    <source>
        <dbReference type="Google" id="ProtNLM"/>
    </source>
</evidence>
<sequence length="448" mass="46176">MISLRTLCLALFATSLHAATPTFEWVAGGGGAKSDKTRAVTFDREGNVFMAGETTDDGTFGDQKRTGLGSTDFFLTKLSKDGKFLWVRSLGGSLVDRGYGVACDAAGNAYVTGHYQSTDAQANGQTLPNAGDYDVFIAKYDTKGALIWIKTAGGKGYDYGHGIVVDSKGDIVVTGSVAGESKFGDTIVNAGSTTRPIFCAKYDAAGNLKWVKTTGGKFSGSGHGLGVDGTDSLYIGGSGGGEGAMDGVTLQSKAQAGIVLKLTPEGTAVWAAFLPGVPSAGFHEIAVDTAGRTWCAGMFKGVLNGGPVHSTGDKDNDGVLAHFSPEGKLLWSHVLQGPATDYCLGVATDNTGRCFVTGEFSETATFVGQTLKTQGATDIFTAAFDEKGGLEWLLPTGGAKGDNAYCMAWHPSGRLIFSGACVAPATFGSQTMTSPGGAEAYGAVLLLK</sequence>
<feature type="signal peptide" evidence="1">
    <location>
        <begin position="1"/>
        <end position="18"/>
    </location>
</feature>
<dbReference type="InterPro" id="IPR010620">
    <property type="entry name" value="SBBP_repeat"/>
</dbReference>
<dbReference type="InterPro" id="IPR011042">
    <property type="entry name" value="6-blade_b-propeller_TolB-like"/>
</dbReference>
<name>A0A7W8DK21_9BACT</name>